<proteinExistence type="predicted"/>
<organism evidence="2 3">
    <name type="scientific">Apiospora saccharicola</name>
    <dbReference type="NCBI Taxonomy" id="335842"/>
    <lineage>
        <taxon>Eukaryota</taxon>
        <taxon>Fungi</taxon>
        <taxon>Dikarya</taxon>
        <taxon>Ascomycota</taxon>
        <taxon>Pezizomycotina</taxon>
        <taxon>Sordariomycetes</taxon>
        <taxon>Xylariomycetidae</taxon>
        <taxon>Amphisphaeriales</taxon>
        <taxon>Apiosporaceae</taxon>
        <taxon>Apiospora</taxon>
    </lineage>
</organism>
<evidence type="ECO:0000259" key="1">
    <source>
        <dbReference type="PROSITE" id="PS51186"/>
    </source>
</evidence>
<evidence type="ECO:0000313" key="2">
    <source>
        <dbReference type="EMBL" id="KAK8077834.1"/>
    </source>
</evidence>
<name>A0ABR1W2X7_9PEZI</name>
<evidence type="ECO:0000313" key="3">
    <source>
        <dbReference type="Proteomes" id="UP001446871"/>
    </source>
</evidence>
<accession>A0ABR1W2X7</accession>
<dbReference type="EMBL" id="JAQQWM010000002">
    <property type="protein sequence ID" value="KAK8077834.1"/>
    <property type="molecule type" value="Genomic_DNA"/>
</dbReference>
<dbReference type="Pfam" id="PF00583">
    <property type="entry name" value="Acetyltransf_1"/>
    <property type="match status" value="1"/>
</dbReference>
<protein>
    <submittedName>
        <fullName evidence="2">GNAT family protein</fullName>
    </submittedName>
</protein>
<dbReference type="InterPro" id="IPR052523">
    <property type="entry name" value="Trichothecene_AcTrans"/>
</dbReference>
<reference evidence="2 3" key="1">
    <citation type="submission" date="2023-01" db="EMBL/GenBank/DDBJ databases">
        <title>Analysis of 21 Apiospora genomes using comparative genomics revels a genus with tremendous synthesis potential of carbohydrate active enzymes and secondary metabolites.</title>
        <authorList>
            <person name="Sorensen T."/>
        </authorList>
    </citation>
    <scope>NUCLEOTIDE SEQUENCE [LARGE SCALE GENOMIC DNA]</scope>
    <source>
        <strain evidence="2 3">CBS 83171</strain>
    </source>
</reference>
<keyword evidence="3" id="KW-1185">Reference proteome</keyword>
<feature type="domain" description="N-acetyltransferase" evidence="1">
    <location>
        <begin position="3"/>
        <end position="207"/>
    </location>
</feature>
<dbReference type="Gene3D" id="3.40.630.30">
    <property type="match status" value="1"/>
</dbReference>
<comment type="caution">
    <text evidence="2">The sequence shown here is derived from an EMBL/GenBank/DDBJ whole genome shotgun (WGS) entry which is preliminary data.</text>
</comment>
<dbReference type="InterPro" id="IPR000182">
    <property type="entry name" value="GNAT_dom"/>
</dbReference>
<dbReference type="Proteomes" id="UP001446871">
    <property type="component" value="Unassembled WGS sequence"/>
</dbReference>
<gene>
    <name evidence="2" type="ORF">PG996_004004</name>
</gene>
<dbReference type="CDD" id="cd04301">
    <property type="entry name" value="NAT_SF"/>
    <property type="match status" value="1"/>
</dbReference>
<dbReference type="SUPFAM" id="SSF55729">
    <property type="entry name" value="Acyl-CoA N-acyltransferases (Nat)"/>
    <property type="match status" value="1"/>
</dbReference>
<dbReference type="PANTHER" id="PTHR42791:SF17">
    <property type="entry name" value="ACETYLTRANSFERASE, GNAT FAMILY FAMILY (AFU_ORTHOLOGUE AFUA_8G05690)"/>
    <property type="match status" value="1"/>
</dbReference>
<dbReference type="PANTHER" id="PTHR42791">
    <property type="entry name" value="GNAT FAMILY ACETYLTRANSFERASE"/>
    <property type="match status" value="1"/>
</dbReference>
<dbReference type="PROSITE" id="PS51186">
    <property type="entry name" value="GNAT"/>
    <property type="match status" value="1"/>
</dbReference>
<dbReference type="InterPro" id="IPR016181">
    <property type="entry name" value="Acyl_CoA_acyltransferase"/>
</dbReference>
<sequence>MAFVVLPALIPEIAEVYDVYFAAFKDEPILEYYYPNGINHNEHRQRVLDGWNLDPDSYTLKCVEPATGHIVGMAVFEVQWRKGSSRPRGASESLEGWERQRLQTVLDALNNKREELMGERKHVYCQTMAVLPDYQRKGVGALLMSWGIDAAERLDLPIYVESTLPGRHFYRAMGFETPTYVIHKGEDVGREKDDIVPIMVKMPIKYEGLSVEDWHVMVDEEV</sequence>